<dbReference type="InterPro" id="IPR029063">
    <property type="entry name" value="SAM-dependent_MTases_sf"/>
</dbReference>
<dbReference type="Pfam" id="PF00535">
    <property type="entry name" value="Glycos_transf_2"/>
    <property type="match status" value="1"/>
</dbReference>
<dbReference type="SUPFAM" id="SSF53448">
    <property type="entry name" value="Nucleotide-diphospho-sugar transferases"/>
    <property type="match status" value="2"/>
</dbReference>
<reference evidence="2 3" key="1">
    <citation type="submission" date="2020-08" db="EMBL/GenBank/DDBJ databases">
        <title>Genome public.</title>
        <authorList>
            <person name="Liu C."/>
            <person name="Sun Q."/>
        </authorList>
    </citation>
    <scope>NUCLEOTIDE SEQUENCE [LARGE SCALE GENOMIC DNA]</scope>
    <source>
        <strain evidence="2 3">NSJ-46</strain>
    </source>
</reference>
<dbReference type="RefSeq" id="WP_249306418.1">
    <property type="nucleotide sequence ID" value="NZ_JACRSZ010000001.1"/>
</dbReference>
<dbReference type="Gene3D" id="3.40.50.150">
    <property type="entry name" value="Vaccinia Virus protein VP39"/>
    <property type="match status" value="1"/>
</dbReference>
<feature type="domain" description="Glycosyltransferase 2-like" evidence="1">
    <location>
        <begin position="982"/>
        <end position="1160"/>
    </location>
</feature>
<evidence type="ECO:0000259" key="1">
    <source>
        <dbReference type="Pfam" id="PF00535"/>
    </source>
</evidence>
<dbReference type="Gene3D" id="3.90.550.10">
    <property type="entry name" value="Spore Coat Polysaccharide Biosynthesis Protein SpsA, Chain A"/>
    <property type="match status" value="2"/>
</dbReference>
<dbReference type="PANTHER" id="PTHR43179:SF7">
    <property type="entry name" value="RHAMNOSYLTRANSFERASE WBBL"/>
    <property type="match status" value="1"/>
</dbReference>
<gene>
    <name evidence="2" type="ORF">H8716_00470</name>
</gene>
<accession>A0ABR7N585</accession>
<dbReference type="CDD" id="cd02440">
    <property type="entry name" value="AdoMet_MTases"/>
    <property type="match status" value="1"/>
</dbReference>
<evidence type="ECO:0000313" key="3">
    <source>
        <dbReference type="Proteomes" id="UP000657421"/>
    </source>
</evidence>
<dbReference type="SUPFAM" id="SSF53335">
    <property type="entry name" value="S-adenosyl-L-methionine-dependent methyltransferases"/>
    <property type="match status" value="1"/>
</dbReference>
<sequence length="1263" mass="146504">MKTEIGRVVIEDAYAVKDDYDITEAEKKLEEIVTDFPETEYNHKIAQEKNWAVLFSLSHIRWNAVEWLPVEKKDRVLEIGSQEGSLTGILAEKAGAVTCIEPSTQKCRVNALRNRERENIEIYNGAYRDVVPQLEEKYDWIFMIGAFEAGRMLMDGTAPYRDLLMSAKELLAPGGSIVIASQNRLGLRYFAGCREEYSGKYFGGMEGYREDAQKRTFSRPELEKIIRSAGLEEMQFYYPYPDYRLPMTIYSDAHLPKVGELWDNLRNFDRERYLMFDESKAFDQIIEDGLFPVFSNSYLVVIREKKNADTDVKRTIFSKYSNERAAKFAIRTDIQMDGAGRRYARKVACYPEGKDHIDRLEHWMEALNDAYKGSGMTMNRCRRTEVGIAIDFLTGQTLEEQMDHFLLEGQTEEAIALLMKYIEVIKKSGSCEQFVVTEEFEKVFGEVLLPEDLTCAKVTDIDMVTGNVICTGDGWIHMDYEWTFDFPIPVNYVVFRIIQNYLYGNVERSALYKELLYKKAGLTEQEIAQYTCMEQSFQKYITGEHIPLRYLYEEISPGCVNFQAEEAHRQEIARANAEANHGIEVFVDTFEIAMTGIHVNGWAVSKADKQVHFALLDEQNRKLDLVKTDYLYRRDVAERFKLSGKSSKAGFRLEFRLPEQAQKNRKFTLLAKDGISEVHFLIPVEKLRIKQSRIGKKLMDLRGARDVISYIAPHEMGLFGEGKAYRVENQRFDTWRMAHRFTEEERVQQEKVTFVRQPEIAVLMHIGEGNERLAEYTRESLEKQTWKKWKLLTGREAQNLSGMSGDYVLLMEAGDTLEPGAMYEMVKYLNQYPDTQMLYSDSDKWDPQKKEYFDPQFKPDDSPYTLQSGNYIGNSIWIKKELAERAGGIHPEYGRASVYDLILRCRELAGSMAHMSRLLYHQNCPMERNLAQRQELVREWEEGKQVLQDYYAKKQIPAQVTWANYPLRYRVKWQVQGSPKISVIIPNQDHIGDLDQCLRSIAKKSTYSNYEVLVVENNSKRADTFVYYKKMQERYSKVRLLTWEKEFNYSAINNFAAKQSEGEYLIFLNNDTEILTEDWMEEMLSVCQQPDVGVVGSKLYYPDGTIQHAGVILGLSNIAGHLFVKEPGDISGYMGRACTMQNLSAVTAACMMVSRECFEKVAGFEEILRVALNDVDFCMKVQKIGKQVVYNPEAELYHYESKSRGLEDTPEKLERYNREVSYFRNRWGEVLKKGDPYYNVNLSRTTWNCTFRIPPETEKKGKE</sequence>
<keyword evidence="3" id="KW-1185">Reference proteome</keyword>
<proteinExistence type="predicted"/>
<comment type="caution">
    <text evidence="2">The sequence shown here is derived from an EMBL/GenBank/DDBJ whole genome shotgun (WGS) entry which is preliminary data.</text>
</comment>
<dbReference type="InterPro" id="IPR029044">
    <property type="entry name" value="Nucleotide-diphossugar_trans"/>
</dbReference>
<dbReference type="PANTHER" id="PTHR43179">
    <property type="entry name" value="RHAMNOSYLTRANSFERASE WBBL"/>
    <property type="match status" value="1"/>
</dbReference>
<name>A0ABR7N585_9FIRM</name>
<organism evidence="2 3">
    <name type="scientific">Jingyaoa shaoxingensis</name>
    <dbReference type="NCBI Taxonomy" id="2763671"/>
    <lineage>
        <taxon>Bacteria</taxon>
        <taxon>Bacillati</taxon>
        <taxon>Bacillota</taxon>
        <taxon>Clostridia</taxon>
        <taxon>Lachnospirales</taxon>
        <taxon>Lachnospiraceae</taxon>
        <taxon>Jingyaoa</taxon>
    </lineage>
</organism>
<evidence type="ECO:0000313" key="2">
    <source>
        <dbReference type="EMBL" id="MBC8571564.1"/>
    </source>
</evidence>
<dbReference type="InterPro" id="IPR001173">
    <property type="entry name" value="Glyco_trans_2-like"/>
</dbReference>
<protein>
    <submittedName>
        <fullName evidence="2">Glycosyltransferase</fullName>
    </submittedName>
</protein>
<dbReference type="CDD" id="cd04186">
    <property type="entry name" value="GT_2_like_c"/>
    <property type="match status" value="1"/>
</dbReference>
<dbReference type="EMBL" id="JACRSZ010000001">
    <property type="protein sequence ID" value="MBC8571564.1"/>
    <property type="molecule type" value="Genomic_DNA"/>
</dbReference>
<dbReference type="Proteomes" id="UP000657421">
    <property type="component" value="Unassembled WGS sequence"/>
</dbReference>